<keyword evidence="3 7" id="KW-0863">Zinc-finger</keyword>
<name>A0A5A7V8P5_CUCMM</name>
<organism evidence="10 11">
    <name type="scientific">Cucumis melo var. makuwa</name>
    <name type="common">Oriental melon</name>
    <dbReference type="NCBI Taxonomy" id="1194695"/>
    <lineage>
        <taxon>Eukaryota</taxon>
        <taxon>Viridiplantae</taxon>
        <taxon>Streptophyta</taxon>
        <taxon>Embryophyta</taxon>
        <taxon>Tracheophyta</taxon>
        <taxon>Spermatophyta</taxon>
        <taxon>Magnoliopsida</taxon>
        <taxon>eudicotyledons</taxon>
        <taxon>Gunneridae</taxon>
        <taxon>Pentapetalae</taxon>
        <taxon>rosids</taxon>
        <taxon>fabids</taxon>
        <taxon>Cucurbitales</taxon>
        <taxon>Cucurbitaceae</taxon>
        <taxon>Benincaseae</taxon>
        <taxon>Cucumis</taxon>
    </lineage>
</organism>
<evidence type="ECO:0000256" key="6">
    <source>
        <dbReference type="ARBA" id="ARBA00023242"/>
    </source>
</evidence>
<feature type="domain" description="BED-type" evidence="9">
    <location>
        <begin position="6"/>
        <end position="66"/>
    </location>
</feature>
<keyword evidence="5" id="KW-0238">DNA-binding</keyword>
<dbReference type="InterPro" id="IPR012337">
    <property type="entry name" value="RNaseH-like_sf"/>
</dbReference>
<feature type="compositionally biased region" description="Polar residues" evidence="8">
    <location>
        <begin position="102"/>
        <end position="114"/>
    </location>
</feature>
<proteinExistence type="predicted"/>
<dbReference type="EMBL" id="SSTE01004728">
    <property type="protein sequence ID" value="KAA0062061.1"/>
    <property type="molecule type" value="Genomic_DNA"/>
</dbReference>
<feature type="region of interest" description="Disordered" evidence="8">
    <location>
        <begin position="712"/>
        <end position="768"/>
    </location>
</feature>
<dbReference type="Proteomes" id="UP000321393">
    <property type="component" value="Unassembled WGS sequence"/>
</dbReference>
<dbReference type="InterPro" id="IPR007021">
    <property type="entry name" value="DUF659"/>
</dbReference>
<dbReference type="AlphaFoldDB" id="A0A5A7V8P5"/>
<dbReference type="GO" id="GO:0008270">
    <property type="term" value="F:zinc ion binding"/>
    <property type="evidence" value="ECO:0007669"/>
    <property type="project" value="UniProtKB-KW"/>
</dbReference>
<evidence type="ECO:0000256" key="4">
    <source>
        <dbReference type="ARBA" id="ARBA00022833"/>
    </source>
</evidence>
<dbReference type="SUPFAM" id="SSF53098">
    <property type="entry name" value="Ribonuclease H-like"/>
    <property type="match status" value="1"/>
</dbReference>
<dbReference type="InterPro" id="IPR003656">
    <property type="entry name" value="Znf_BED"/>
</dbReference>
<comment type="subcellular location">
    <subcellularLocation>
        <location evidence="1">Nucleus</location>
    </subcellularLocation>
</comment>
<evidence type="ECO:0000256" key="1">
    <source>
        <dbReference type="ARBA" id="ARBA00004123"/>
    </source>
</evidence>
<protein>
    <recommendedName>
        <fullName evidence="9">BED-type domain-containing protein</fullName>
    </recommendedName>
</protein>
<sequence length="768" mass="87900">MADESSKKDPAWKYGRLQNEQDINTFVCGFCSKVTKGGVYRLKQHLVGGYRNAIACKKCPDHVKEEIRDYMSKKKEIKEQRNLIVDIDVQDYGMEDEDEGSISVNNRATSSGSSLKKPRQKGPMDAFFTPNPESVVQNRKNDKGKQTSLNAAYKKEMREHTIQRIARWFYDAGVPLNACTYDSFAPMIESIGQFGPGLKPPTYHELRVPCLKKELEATNELMSSHKAEWAKVGCTVMADGWTDRRNRTLINFLVNSPKGTMFIESIDASSYVKDGKKMFELLDNFVERIGEANVVQVVTDSASANVMAGRLLEAKRPQLIWSPCAAHCLDLMLEDIYKISNIRKALKRGMEISNFIYVRPGLLNMMRRFTKQKELVRPAKTRFATACITLSSIHHQKNNLRKMFTSDEWKDSKWSKEQQGRRVVQTILLASFWTTIVFTLKVSGPLVRVLRLVDGEKKPPMGYIYEAMDRAKEAIAKSFNNNEEKYKDIFTIIDRRWELQLHRPLHAAGYYLNPSFYYSNPSIQEDDEIVNGLYSCITKMVASLDVQDKILAELSKYKRAEALFGQPLAIRQRDKISPVEWWDNFGQSTPNLQKFAIRILGLTCSASGCERNWSVFEQLHSKKRNRLAQSRLNDLVFIKYNRALKRRYNLRDIVDPISLRDIDDSNEWLIGRLDDDSEEEDELVFDDDILTWGDVSRAAGAKEPTFYSRARASGATNVSCSSSSTTQPTPKQINLDDSDQEEEDTDGYKSNEGVNEDEDQFSDDEFDL</sequence>
<keyword evidence="2" id="KW-0479">Metal-binding</keyword>
<evidence type="ECO:0000313" key="11">
    <source>
        <dbReference type="Proteomes" id="UP000321393"/>
    </source>
</evidence>
<reference evidence="10 11" key="1">
    <citation type="submission" date="2019-08" db="EMBL/GenBank/DDBJ databases">
        <title>Draft genome sequences of two oriental melons (Cucumis melo L. var makuwa).</title>
        <authorList>
            <person name="Kwon S.-Y."/>
        </authorList>
    </citation>
    <scope>NUCLEOTIDE SEQUENCE [LARGE SCALE GENOMIC DNA]</scope>
    <source>
        <strain evidence="11">cv. SW 3</strain>
        <tissue evidence="10">Leaf</tissue>
    </source>
</reference>
<evidence type="ECO:0000256" key="3">
    <source>
        <dbReference type="ARBA" id="ARBA00022771"/>
    </source>
</evidence>
<evidence type="ECO:0000256" key="5">
    <source>
        <dbReference type="ARBA" id="ARBA00023125"/>
    </source>
</evidence>
<keyword evidence="4" id="KW-0862">Zinc</keyword>
<dbReference type="PROSITE" id="PS50808">
    <property type="entry name" value="ZF_BED"/>
    <property type="match status" value="1"/>
</dbReference>
<dbReference type="PANTHER" id="PTHR32166:SF74">
    <property type="entry name" value="OS05G0256350 PROTEIN"/>
    <property type="match status" value="1"/>
</dbReference>
<dbReference type="GO" id="GO:0003677">
    <property type="term" value="F:DNA binding"/>
    <property type="evidence" value="ECO:0007669"/>
    <property type="project" value="UniProtKB-KW"/>
</dbReference>
<dbReference type="GO" id="GO:0046983">
    <property type="term" value="F:protein dimerization activity"/>
    <property type="evidence" value="ECO:0007669"/>
    <property type="project" value="InterPro"/>
</dbReference>
<evidence type="ECO:0000256" key="8">
    <source>
        <dbReference type="SAM" id="MobiDB-lite"/>
    </source>
</evidence>
<accession>A0A5A7V8P5</accession>
<dbReference type="PANTHER" id="PTHR32166">
    <property type="entry name" value="OSJNBA0013A04.12 PROTEIN"/>
    <property type="match status" value="1"/>
</dbReference>
<evidence type="ECO:0000256" key="2">
    <source>
        <dbReference type="ARBA" id="ARBA00022723"/>
    </source>
</evidence>
<feature type="compositionally biased region" description="Low complexity" evidence="8">
    <location>
        <begin position="713"/>
        <end position="729"/>
    </location>
</feature>
<dbReference type="OrthoDB" id="2013475at2759"/>
<evidence type="ECO:0000256" key="7">
    <source>
        <dbReference type="PROSITE-ProRule" id="PRU00027"/>
    </source>
</evidence>
<feature type="compositionally biased region" description="Acidic residues" evidence="8">
    <location>
        <begin position="736"/>
        <end position="745"/>
    </location>
</feature>
<evidence type="ECO:0000313" key="10">
    <source>
        <dbReference type="EMBL" id="KAA0062061.1"/>
    </source>
</evidence>
<feature type="compositionally biased region" description="Acidic residues" evidence="8">
    <location>
        <begin position="754"/>
        <end position="768"/>
    </location>
</feature>
<dbReference type="Pfam" id="PF04937">
    <property type="entry name" value="DUF659"/>
    <property type="match status" value="1"/>
</dbReference>
<evidence type="ECO:0000259" key="9">
    <source>
        <dbReference type="PROSITE" id="PS50808"/>
    </source>
</evidence>
<keyword evidence="6" id="KW-0539">Nucleus</keyword>
<feature type="region of interest" description="Disordered" evidence="8">
    <location>
        <begin position="96"/>
        <end position="144"/>
    </location>
</feature>
<dbReference type="Pfam" id="PF05699">
    <property type="entry name" value="Dimer_Tnp_hAT"/>
    <property type="match status" value="1"/>
</dbReference>
<dbReference type="GO" id="GO:0005634">
    <property type="term" value="C:nucleus"/>
    <property type="evidence" value="ECO:0007669"/>
    <property type="project" value="UniProtKB-SubCell"/>
</dbReference>
<comment type="caution">
    <text evidence="10">The sequence shown here is derived from an EMBL/GenBank/DDBJ whole genome shotgun (WGS) entry which is preliminary data.</text>
</comment>
<gene>
    <name evidence="10" type="ORF">E6C27_scaffold89G004030</name>
</gene>
<dbReference type="InterPro" id="IPR008906">
    <property type="entry name" value="HATC_C_dom"/>
</dbReference>